<evidence type="ECO:0000313" key="1">
    <source>
        <dbReference type="EMBL" id="SVD48266.1"/>
    </source>
</evidence>
<dbReference type="AlphaFoldDB" id="A0A382VNX0"/>
<dbReference type="EMBL" id="UINC01153507">
    <property type="protein sequence ID" value="SVD48266.1"/>
    <property type="molecule type" value="Genomic_DNA"/>
</dbReference>
<accession>A0A382VNX0</accession>
<reference evidence="1" key="1">
    <citation type="submission" date="2018-05" db="EMBL/GenBank/DDBJ databases">
        <authorList>
            <person name="Lanie J.A."/>
            <person name="Ng W.-L."/>
            <person name="Kazmierczak K.M."/>
            <person name="Andrzejewski T.M."/>
            <person name="Davidsen T.M."/>
            <person name="Wayne K.J."/>
            <person name="Tettelin H."/>
            <person name="Glass J.I."/>
            <person name="Rusch D."/>
            <person name="Podicherti R."/>
            <person name="Tsui H.-C.T."/>
            <person name="Winkler M.E."/>
        </authorList>
    </citation>
    <scope>NUCLEOTIDE SEQUENCE</scope>
</reference>
<protein>
    <submittedName>
        <fullName evidence="1">Uncharacterized protein</fullName>
    </submittedName>
</protein>
<sequence length="116" mass="11861">MANTFKNASLADVTTNGISASHSGGLLYTCPSATTAIILGLALTNKTDASVTISVQFTDTSASGNRLLLNEVSIPANTTLEVLAGQKYVLETGDILRCQAGTGSAIDAVLGLMQID</sequence>
<name>A0A382VNX0_9ZZZZ</name>
<proteinExistence type="predicted"/>
<gene>
    <name evidence="1" type="ORF">METZ01_LOCUS401120</name>
</gene>
<organism evidence="1">
    <name type="scientific">marine metagenome</name>
    <dbReference type="NCBI Taxonomy" id="408172"/>
    <lineage>
        <taxon>unclassified sequences</taxon>
        <taxon>metagenomes</taxon>
        <taxon>ecological metagenomes</taxon>
    </lineage>
</organism>